<gene>
    <name evidence="10" type="ORF">GCM10011410_16730</name>
</gene>
<dbReference type="Gene3D" id="3.40.47.10">
    <property type="match status" value="1"/>
</dbReference>
<dbReference type="SUPFAM" id="SSF52151">
    <property type="entry name" value="FabD/lysophospholipase-like"/>
    <property type="match status" value="1"/>
</dbReference>
<dbReference type="Pfam" id="PF00698">
    <property type="entry name" value="Acyl_transf_1"/>
    <property type="match status" value="1"/>
</dbReference>
<protein>
    <submittedName>
        <fullName evidence="10">Polyketide synthase</fullName>
    </submittedName>
</protein>
<dbReference type="GO" id="GO:0004312">
    <property type="term" value="F:fatty acid synthase activity"/>
    <property type="evidence" value="ECO:0007669"/>
    <property type="project" value="TreeGrafter"/>
</dbReference>
<keyword evidence="4" id="KW-0276">Fatty acid metabolism</keyword>
<dbReference type="InterPro" id="IPR014030">
    <property type="entry name" value="Ketoacyl_synth_N"/>
</dbReference>
<sequence>MDQISAERPMEEFGLSSRDAVALSGEIEELLGIALSATIAYENPTIGALAKRIIEGPPIVEDDGDDEQTSRPSLDGGGDIAIVGLSARFPGGAHDADSMWNLLAEGRDAVSDLPPGRWQEFTGDPIIAAALDATSTLGGYLDDVKGFDHEFFAMSPLEVENVDPQQRIALELTWEALENARIPANELKGAQVGVFIGSSSNDYSLLTASDPSTAHYYALTGTASSIIPNRVSYTFDFRGPSMSIDTACSSSLVAVHQAAQSLRLGECDLAVAGGVNMLLSPAATLGFGASGVLSPTGKIKAFSSDADGIVRAEGGGLVVLKRLADAEVAGDTILAVIKGSAVNSDGRSNGLVAPNPEAQVAVLRAAYRNAGIAPSQVDYVEAHGTGTLLGDPIEADALGRVLGAKRDALLPTLLGSAKTNFGHLESAAGAAGLIKVVLGMQHDLIPATINFAGPNPYIPFDDAKLELVEDIREWPRYSGKATAGVSGFGFGGTNAHVVVQEYVPAAQPDAGPSDEAILSAGPYIFPVSGGLPSRRRLAAKELLQWLESGAGANVALDDLARSLAKRNHGRSRAAIVASTREGLIDGLRAVVEGKPRPGVFSADAPASSGAVWVFSGFGSQHKGMGKALYEASPVFAARIDEIDELLIDESGHSVKEMFFDENIRYGVETAQLSIFAIQVGLAATLREAGADPVAVLGHSLGEVAAAAVSGGLALDDAVRVIAARARLMGETEAAVTDDNIRRMAIVEFSADELAAMAPQYPGIEICVYAAPNQTVIGGPDVEVQAIVAKAEAEQKLGRVLDTRGAGHTAQMDPILGELIAEIAGIEPRKLECGVASSVHEGTLFPRGHAPIHGEDYWTKNMRYTVFFTNAVQSAVSAGHSTFIELAPHPVALMSVAASTFAAGVVDPQLISTQNRKEDSAATFAGAIAQLYVHGHRVNLLRVVGSGPFANPPRTPWIRREHWTAARASSGGDQRIPGAHVSLPDGQHVWEVHAEAVSDLDGLISAAAKEVLYEVDLGAVIYHAELPSVGTVTTMMHPHPGGASFRVFGKIGEEFTLLADAVVTADGPLNAPETFVRPAPQAKPVEVEAQPKTALPQGDQWTADSGESSRDRLTRIIAEAMGYAPEDLPGEMSLIELGLDSLMAIRIKNRVEYEFNIPPVQIQVLRDASLDDIDKYLTFALENPDKVADIAVEQSEGNAAPVDPSAIDVSEAPVTPTSPTDDTARQDSAAGQDSAARQDSTAVDQQAIADAAGLDVPPRDAAERLTFAQWATLTGKSAGGIFNPLPELDDTTAATLATKLSERAGGEITVDQVRSAPTIERLADLVRNHLEGDVGLVRTLRAPQGNRIPVFVFHPAGGSTVVYEPLTKRLPSDVPVYGFERVDGPLDDRVDAYMPLLRELQPTGPYVLAGWSFGGALAYAMAQRLRGEGEEVALLGLLDTVFPSEPIPDTPEETAARWKRFMDFAAVNYGFQVELPIDELITLDDAGQIHKILSMLKDTNHSISGGIIEHQRASFLDNRAVQTLQPRKYDGDVVLYKAERMHDGAIQLEPRYAQIEPDGGWGRVSDRLEVVQLTGDHLGVVDEPVIARIAAHMSSKLDEIESQRPTK</sequence>
<evidence type="ECO:0000256" key="6">
    <source>
        <dbReference type="ARBA" id="ARBA00023268"/>
    </source>
</evidence>
<dbReference type="SUPFAM" id="SSF53901">
    <property type="entry name" value="Thiolase-like"/>
    <property type="match status" value="1"/>
</dbReference>
<evidence type="ECO:0000313" key="11">
    <source>
        <dbReference type="Proteomes" id="UP000641514"/>
    </source>
</evidence>
<dbReference type="SMART" id="SM00824">
    <property type="entry name" value="PKS_TE"/>
    <property type="match status" value="1"/>
</dbReference>
<evidence type="ECO:0000256" key="5">
    <source>
        <dbReference type="ARBA" id="ARBA00023098"/>
    </source>
</evidence>
<feature type="region of interest" description="Disordered" evidence="7">
    <location>
        <begin position="1087"/>
        <end position="1108"/>
    </location>
</feature>
<dbReference type="InterPro" id="IPR029058">
    <property type="entry name" value="AB_hydrolase_fold"/>
</dbReference>
<dbReference type="Proteomes" id="UP000641514">
    <property type="component" value="Unassembled WGS sequence"/>
</dbReference>
<dbReference type="SMART" id="SM00825">
    <property type="entry name" value="PKS_KS"/>
    <property type="match status" value="1"/>
</dbReference>
<dbReference type="GO" id="GO:0004315">
    <property type="term" value="F:3-oxoacyl-[acyl-carrier-protein] synthase activity"/>
    <property type="evidence" value="ECO:0007669"/>
    <property type="project" value="InterPro"/>
</dbReference>
<dbReference type="GO" id="GO:0071770">
    <property type="term" value="P:DIM/DIP cell wall layer assembly"/>
    <property type="evidence" value="ECO:0007669"/>
    <property type="project" value="TreeGrafter"/>
</dbReference>
<dbReference type="InterPro" id="IPR009081">
    <property type="entry name" value="PP-bd_ACP"/>
</dbReference>
<accession>A0A916UAA5</accession>
<dbReference type="GO" id="GO:0005737">
    <property type="term" value="C:cytoplasm"/>
    <property type="evidence" value="ECO:0007669"/>
    <property type="project" value="TreeGrafter"/>
</dbReference>
<evidence type="ECO:0000256" key="1">
    <source>
        <dbReference type="ARBA" id="ARBA00022450"/>
    </source>
</evidence>
<dbReference type="PROSITE" id="PS00606">
    <property type="entry name" value="KS3_1"/>
    <property type="match status" value="1"/>
</dbReference>
<feature type="domain" description="Carrier" evidence="8">
    <location>
        <begin position="1"/>
        <end position="57"/>
    </location>
</feature>
<feature type="domain" description="Ketosynthase family 3 (KS3)" evidence="9">
    <location>
        <begin position="77"/>
        <end position="501"/>
    </location>
</feature>
<keyword evidence="11" id="KW-1185">Reference proteome</keyword>
<dbReference type="SMART" id="SM00823">
    <property type="entry name" value="PKS_PP"/>
    <property type="match status" value="2"/>
</dbReference>
<dbReference type="InterPro" id="IPR020841">
    <property type="entry name" value="PKS_Beta-ketoAc_synthase_dom"/>
</dbReference>
<dbReference type="InterPro" id="IPR016035">
    <property type="entry name" value="Acyl_Trfase/lysoPLipase"/>
</dbReference>
<dbReference type="CDD" id="cd00833">
    <property type="entry name" value="PKS"/>
    <property type="match status" value="1"/>
</dbReference>
<dbReference type="InterPro" id="IPR036736">
    <property type="entry name" value="ACP-like_sf"/>
</dbReference>
<evidence type="ECO:0000256" key="7">
    <source>
        <dbReference type="SAM" id="MobiDB-lite"/>
    </source>
</evidence>
<dbReference type="GO" id="GO:0005886">
    <property type="term" value="C:plasma membrane"/>
    <property type="evidence" value="ECO:0007669"/>
    <property type="project" value="TreeGrafter"/>
</dbReference>
<dbReference type="SUPFAM" id="SSF53474">
    <property type="entry name" value="alpha/beta-Hydrolases"/>
    <property type="match status" value="1"/>
</dbReference>
<dbReference type="Pfam" id="PF16197">
    <property type="entry name" value="KAsynt_C_assoc"/>
    <property type="match status" value="1"/>
</dbReference>
<dbReference type="SMART" id="SM00827">
    <property type="entry name" value="PKS_AT"/>
    <property type="match status" value="1"/>
</dbReference>
<dbReference type="Gene3D" id="3.30.70.250">
    <property type="entry name" value="Malonyl-CoA ACP transacylase, ACP-binding"/>
    <property type="match status" value="1"/>
</dbReference>
<keyword evidence="2" id="KW-0597">Phosphoprotein</keyword>
<dbReference type="InterPro" id="IPR014043">
    <property type="entry name" value="Acyl_transferase_dom"/>
</dbReference>
<dbReference type="Pfam" id="PF00550">
    <property type="entry name" value="PP-binding"/>
    <property type="match status" value="2"/>
</dbReference>
<dbReference type="PROSITE" id="PS50075">
    <property type="entry name" value="CARRIER"/>
    <property type="match status" value="2"/>
</dbReference>
<feature type="region of interest" description="Disordered" evidence="7">
    <location>
        <begin position="57"/>
        <end position="76"/>
    </location>
</feature>
<dbReference type="InterPro" id="IPR014031">
    <property type="entry name" value="Ketoacyl_synth_C"/>
</dbReference>
<keyword evidence="6" id="KW-0511">Multifunctional enzyme</keyword>
<dbReference type="InterPro" id="IPR016039">
    <property type="entry name" value="Thiolase-like"/>
</dbReference>
<organism evidence="10 11">
    <name type="scientific">Hoyosella rhizosphaerae</name>
    <dbReference type="NCBI Taxonomy" id="1755582"/>
    <lineage>
        <taxon>Bacteria</taxon>
        <taxon>Bacillati</taxon>
        <taxon>Actinomycetota</taxon>
        <taxon>Actinomycetes</taxon>
        <taxon>Mycobacteriales</taxon>
        <taxon>Hoyosellaceae</taxon>
        <taxon>Hoyosella</taxon>
    </lineage>
</organism>
<dbReference type="InterPro" id="IPR001031">
    <property type="entry name" value="Thioesterase"/>
</dbReference>
<feature type="region of interest" description="Disordered" evidence="7">
    <location>
        <begin position="1195"/>
        <end position="1242"/>
    </location>
</feature>
<evidence type="ECO:0000259" key="9">
    <source>
        <dbReference type="PROSITE" id="PS52004"/>
    </source>
</evidence>
<dbReference type="Gene3D" id="3.40.50.1820">
    <property type="entry name" value="alpha/beta hydrolase"/>
    <property type="match status" value="1"/>
</dbReference>
<keyword evidence="1" id="KW-0596">Phosphopantetheine</keyword>
<name>A0A916UAA5_9ACTN</name>
<dbReference type="Pfam" id="PF00975">
    <property type="entry name" value="Thioesterase"/>
    <property type="match status" value="1"/>
</dbReference>
<dbReference type="Gene3D" id="3.40.366.10">
    <property type="entry name" value="Malonyl-Coenzyme A Acyl Carrier Protein, domain 2"/>
    <property type="match status" value="1"/>
</dbReference>
<dbReference type="PANTHER" id="PTHR43775">
    <property type="entry name" value="FATTY ACID SYNTHASE"/>
    <property type="match status" value="1"/>
</dbReference>
<evidence type="ECO:0000256" key="3">
    <source>
        <dbReference type="ARBA" id="ARBA00022679"/>
    </source>
</evidence>
<dbReference type="PROSITE" id="PS52004">
    <property type="entry name" value="KS3_2"/>
    <property type="match status" value="1"/>
</dbReference>
<evidence type="ECO:0000256" key="2">
    <source>
        <dbReference type="ARBA" id="ARBA00022553"/>
    </source>
</evidence>
<feature type="compositionally biased region" description="Polar residues" evidence="7">
    <location>
        <begin position="1228"/>
        <end position="1242"/>
    </location>
</feature>
<dbReference type="InterPro" id="IPR020802">
    <property type="entry name" value="TesA-like"/>
</dbReference>
<dbReference type="SUPFAM" id="SSF47336">
    <property type="entry name" value="ACP-like"/>
    <property type="match status" value="2"/>
</dbReference>
<dbReference type="InterPro" id="IPR001227">
    <property type="entry name" value="Ac_transferase_dom_sf"/>
</dbReference>
<proteinExistence type="predicted"/>
<reference evidence="10" key="2">
    <citation type="submission" date="2020-09" db="EMBL/GenBank/DDBJ databases">
        <authorList>
            <person name="Sun Q."/>
            <person name="Zhou Y."/>
        </authorList>
    </citation>
    <scope>NUCLEOTIDE SEQUENCE</scope>
    <source>
        <strain evidence="10">CGMCC 1.15478</strain>
    </source>
</reference>
<reference evidence="10" key="1">
    <citation type="journal article" date="2014" name="Int. J. Syst. Evol. Microbiol.">
        <title>Complete genome sequence of Corynebacterium casei LMG S-19264T (=DSM 44701T), isolated from a smear-ripened cheese.</title>
        <authorList>
            <consortium name="US DOE Joint Genome Institute (JGI-PGF)"/>
            <person name="Walter F."/>
            <person name="Albersmeier A."/>
            <person name="Kalinowski J."/>
            <person name="Ruckert C."/>
        </authorList>
    </citation>
    <scope>NUCLEOTIDE SEQUENCE</scope>
    <source>
        <strain evidence="10">CGMCC 1.15478</strain>
    </source>
</reference>
<keyword evidence="5" id="KW-0443">Lipid metabolism</keyword>
<keyword evidence="3" id="KW-0808">Transferase</keyword>
<dbReference type="FunFam" id="3.40.47.10:FF:000042">
    <property type="entry name" value="Polyketide synthase Pks13"/>
    <property type="match status" value="1"/>
</dbReference>
<dbReference type="Pfam" id="PF02801">
    <property type="entry name" value="Ketoacyl-synt_C"/>
    <property type="match status" value="1"/>
</dbReference>
<feature type="domain" description="Carrier" evidence="8">
    <location>
        <begin position="1106"/>
        <end position="1180"/>
    </location>
</feature>
<dbReference type="InterPro" id="IPR032821">
    <property type="entry name" value="PKS_assoc"/>
</dbReference>
<dbReference type="EMBL" id="BMJH01000001">
    <property type="protein sequence ID" value="GGC64812.1"/>
    <property type="molecule type" value="Genomic_DNA"/>
</dbReference>
<evidence type="ECO:0000259" key="8">
    <source>
        <dbReference type="PROSITE" id="PS50075"/>
    </source>
</evidence>
<dbReference type="GO" id="GO:0031177">
    <property type="term" value="F:phosphopantetheine binding"/>
    <property type="evidence" value="ECO:0007669"/>
    <property type="project" value="InterPro"/>
</dbReference>
<dbReference type="InterPro" id="IPR018201">
    <property type="entry name" value="Ketoacyl_synth_AS"/>
</dbReference>
<comment type="caution">
    <text evidence="10">The sequence shown here is derived from an EMBL/GenBank/DDBJ whole genome shotgun (WGS) entry which is preliminary data.</text>
</comment>
<dbReference type="PANTHER" id="PTHR43775:SF37">
    <property type="entry name" value="SI:DKEY-61P9.11"/>
    <property type="match status" value="1"/>
</dbReference>
<evidence type="ECO:0000313" key="10">
    <source>
        <dbReference type="EMBL" id="GGC64812.1"/>
    </source>
</evidence>
<evidence type="ECO:0000256" key="4">
    <source>
        <dbReference type="ARBA" id="ARBA00022832"/>
    </source>
</evidence>
<dbReference type="Gene3D" id="1.10.1200.10">
    <property type="entry name" value="ACP-like"/>
    <property type="match status" value="2"/>
</dbReference>
<dbReference type="Pfam" id="PF00109">
    <property type="entry name" value="ketoacyl-synt"/>
    <property type="match status" value="1"/>
</dbReference>
<dbReference type="InterPro" id="IPR050091">
    <property type="entry name" value="PKS_NRPS_Biosynth_Enz"/>
</dbReference>
<dbReference type="GO" id="GO:0006633">
    <property type="term" value="P:fatty acid biosynthetic process"/>
    <property type="evidence" value="ECO:0007669"/>
    <property type="project" value="InterPro"/>
</dbReference>
<dbReference type="InterPro" id="IPR020806">
    <property type="entry name" value="PKS_PP-bd"/>
</dbReference>